<keyword evidence="5" id="KW-1185">Reference proteome</keyword>
<dbReference type="Gene3D" id="3.10.580.10">
    <property type="entry name" value="CBS-domain"/>
    <property type="match status" value="1"/>
</dbReference>
<feature type="domain" description="CBS" evidence="3">
    <location>
        <begin position="79"/>
        <end position="137"/>
    </location>
</feature>
<dbReference type="RefSeq" id="WP_163162654.1">
    <property type="nucleotide sequence ID" value="NZ_VKHP01000363.1"/>
</dbReference>
<protein>
    <submittedName>
        <fullName evidence="4">CBS domain-containing protein</fullName>
    </submittedName>
</protein>
<dbReference type="PANTHER" id="PTHR43080">
    <property type="entry name" value="CBS DOMAIN-CONTAINING PROTEIN CBSX3, MITOCHONDRIAL"/>
    <property type="match status" value="1"/>
</dbReference>
<dbReference type="InterPro" id="IPR051257">
    <property type="entry name" value="Diverse_CBS-Domain"/>
</dbReference>
<dbReference type="InterPro" id="IPR046342">
    <property type="entry name" value="CBS_dom_sf"/>
</dbReference>
<dbReference type="AlphaFoldDB" id="A0A6P1BW46"/>
<reference evidence="4 5" key="1">
    <citation type="journal article" date="2020" name="Arch. Microbiol.">
        <title>Bradyrhizobium uaiense sp. nov., a new highly efficient cowpea symbiont.</title>
        <authorList>
            <person name="Cabral Michel D."/>
            <person name="Azarias Guimaraes A."/>
            <person name="Martins da Costa E."/>
            <person name="Soares de Carvalho T."/>
            <person name="Balsanelli E."/>
            <person name="Willems A."/>
            <person name="Maltempi de Souza E."/>
            <person name="de Souza Moreira F.M."/>
        </authorList>
    </citation>
    <scope>NUCLEOTIDE SEQUENCE [LARGE SCALE GENOMIC DNA]</scope>
    <source>
        <strain evidence="4 5">UFLA 03-164</strain>
    </source>
</reference>
<evidence type="ECO:0000313" key="5">
    <source>
        <dbReference type="Proteomes" id="UP000468531"/>
    </source>
</evidence>
<dbReference type="InterPro" id="IPR000644">
    <property type="entry name" value="CBS_dom"/>
</dbReference>
<dbReference type="SUPFAM" id="SSF54631">
    <property type="entry name" value="CBS-domain pair"/>
    <property type="match status" value="1"/>
</dbReference>
<accession>A0A6P1BW46</accession>
<dbReference type="SMART" id="SM00116">
    <property type="entry name" value="CBS"/>
    <property type="match status" value="2"/>
</dbReference>
<evidence type="ECO:0000256" key="1">
    <source>
        <dbReference type="ARBA" id="ARBA00023122"/>
    </source>
</evidence>
<feature type="domain" description="CBS" evidence="3">
    <location>
        <begin position="10"/>
        <end position="73"/>
    </location>
</feature>
<evidence type="ECO:0000313" key="4">
    <source>
        <dbReference type="EMBL" id="NEV02485.1"/>
    </source>
</evidence>
<dbReference type="CDD" id="cd04623">
    <property type="entry name" value="CBS_pair_bac_euk"/>
    <property type="match status" value="1"/>
</dbReference>
<organism evidence="4 5">
    <name type="scientific">Bradyrhizobium uaiense</name>
    <dbReference type="NCBI Taxonomy" id="2594946"/>
    <lineage>
        <taxon>Bacteria</taxon>
        <taxon>Pseudomonadati</taxon>
        <taxon>Pseudomonadota</taxon>
        <taxon>Alphaproteobacteria</taxon>
        <taxon>Hyphomicrobiales</taxon>
        <taxon>Nitrobacteraceae</taxon>
        <taxon>Bradyrhizobium</taxon>
    </lineage>
</organism>
<dbReference type="EMBL" id="VKHP01000363">
    <property type="protein sequence ID" value="NEV02485.1"/>
    <property type="molecule type" value="Genomic_DNA"/>
</dbReference>
<dbReference type="InterPro" id="IPR044725">
    <property type="entry name" value="CBSX3_CBS_dom"/>
</dbReference>
<keyword evidence="1 2" id="KW-0129">CBS domain</keyword>
<proteinExistence type="predicted"/>
<evidence type="ECO:0000259" key="3">
    <source>
        <dbReference type="PROSITE" id="PS51371"/>
    </source>
</evidence>
<dbReference type="PANTHER" id="PTHR43080:SF2">
    <property type="entry name" value="CBS DOMAIN-CONTAINING PROTEIN"/>
    <property type="match status" value="1"/>
</dbReference>
<dbReference type="PROSITE" id="PS51371">
    <property type="entry name" value="CBS"/>
    <property type="match status" value="2"/>
</dbReference>
<evidence type="ECO:0000256" key="2">
    <source>
        <dbReference type="PROSITE-ProRule" id="PRU00703"/>
    </source>
</evidence>
<dbReference type="Proteomes" id="UP000468531">
    <property type="component" value="Unassembled WGS sequence"/>
</dbReference>
<sequence length="144" mass="15640">MQVGDILRKKTPRVATVRMNETVAIAAQLMRASNISALVVKDVVRTEGNTCAGMFTERDVVRAIAEHGAAGASMKVSQFVSVQQLVSCTSSDTLEHIRHLMTKHHIRHVPVIDDYSLIGVVSMRDIAAAFDEETSALNKQAVPA</sequence>
<name>A0A6P1BW46_9BRAD</name>
<dbReference type="Pfam" id="PF00571">
    <property type="entry name" value="CBS"/>
    <property type="match status" value="2"/>
</dbReference>
<gene>
    <name evidence="4" type="ORF">FNJ47_44025</name>
</gene>
<comment type="caution">
    <text evidence="4">The sequence shown here is derived from an EMBL/GenBank/DDBJ whole genome shotgun (WGS) entry which is preliminary data.</text>
</comment>